<accession>A0ABR7T4W4</accession>
<keyword evidence="3" id="KW-1185">Reference proteome</keyword>
<dbReference type="Proteomes" id="UP000617402">
    <property type="component" value="Unassembled WGS sequence"/>
</dbReference>
<dbReference type="RefSeq" id="WP_188041255.1">
    <property type="nucleotide sequence ID" value="NZ_JACVHF010000019.1"/>
</dbReference>
<keyword evidence="1" id="KW-0812">Transmembrane</keyword>
<evidence type="ECO:0000256" key="1">
    <source>
        <dbReference type="SAM" id="Phobius"/>
    </source>
</evidence>
<keyword evidence="1" id="KW-1133">Transmembrane helix</keyword>
<gene>
    <name evidence="2" type="ORF">H1S01_15155</name>
</gene>
<reference evidence="2 3" key="1">
    <citation type="submission" date="2020-07" db="EMBL/GenBank/DDBJ databases">
        <title>Draft whole-genome sequence of Heliobacterium chlorum DSM 3682, type strain.</title>
        <authorList>
            <person name="Kyndt J.A."/>
            <person name="Meyer T.E."/>
            <person name="Imhoff J.F."/>
        </authorList>
    </citation>
    <scope>NUCLEOTIDE SEQUENCE [LARGE SCALE GENOMIC DNA]</scope>
    <source>
        <strain evidence="2 3">DSM 3682</strain>
    </source>
</reference>
<evidence type="ECO:0000313" key="2">
    <source>
        <dbReference type="EMBL" id="MBC9785822.1"/>
    </source>
</evidence>
<sequence>MFALITACLLQLSVFAGLSLLLYSICSHSREEDMISKVAQICVAIVILLANGIVMHHFLRNII</sequence>
<keyword evidence="1" id="KW-0472">Membrane</keyword>
<evidence type="ECO:0000313" key="3">
    <source>
        <dbReference type="Proteomes" id="UP000617402"/>
    </source>
</evidence>
<organism evidence="2 3">
    <name type="scientific">Heliobacterium chlorum</name>
    <dbReference type="NCBI Taxonomy" id="2698"/>
    <lineage>
        <taxon>Bacteria</taxon>
        <taxon>Bacillati</taxon>
        <taxon>Bacillota</taxon>
        <taxon>Clostridia</taxon>
        <taxon>Eubacteriales</taxon>
        <taxon>Heliobacteriaceae</taxon>
        <taxon>Heliobacterium</taxon>
    </lineage>
</organism>
<proteinExistence type="predicted"/>
<name>A0ABR7T4W4_HELCL</name>
<protein>
    <submittedName>
        <fullName evidence="2">Uncharacterized protein</fullName>
    </submittedName>
</protein>
<dbReference type="EMBL" id="JACVHF010000019">
    <property type="protein sequence ID" value="MBC9785822.1"/>
    <property type="molecule type" value="Genomic_DNA"/>
</dbReference>
<comment type="caution">
    <text evidence="2">The sequence shown here is derived from an EMBL/GenBank/DDBJ whole genome shotgun (WGS) entry which is preliminary data.</text>
</comment>
<feature type="transmembrane region" description="Helical" evidence="1">
    <location>
        <begin position="37"/>
        <end position="59"/>
    </location>
</feature>